<dbReference type="Proteomes" id="UP000710440">
    <property type="component" value="Unassembled WGS sequence"/>
</dbReference>
<evidence type="ECO:0000256" key="7">
    <source>
        <dbReference type="SAM" id="MobiDB-lite"/>
    </source>
</evidence>
<dbReference type="EMBL" id="BOPL01000005">
    <property type="protein sequence ID" value="GIK03436.1"/>
    <property type="molecule type" value="Genomic_DNA"/>
</dbReference>
<protein>
    <recommendedName>
        <fullName evidence="2">Fucose-specific lectin</fullName>
    </recommendedName>
</protein>
<dbReference type="AlphaFoldDB" id="A0A9P3C152"/>
<dbReference type="Pfam" id="PF00400">
    <property type="entry name" value="WD40"/>
    <property type="match status" value="3"/>
</dbReference>
<keyword evidence="5" id="KW-0677">Repeat</keyword>
<dbReference type="SMART" id="SM00320">
    <property type="entry name" value="WD40"/>
    <property type="match status" value="5"/>
</dbReference>
<comment type="similarity">
    <text evidence="1">Belongs to the fungal fucose-specific lectin family.</text>
</comment>
<dbReference type="PROSITE" id="PS50082">
    <property type="entry name" value="WD_REPEATS_2"/>
    <property type="match status" value="1"/>
</dbReference>
<dbReference type="SUPFAM" id="SSF50998">
    <property type="entry name" value="Quinoprotein alcohol dehydrogenase-like"/>
    <property type="match status" value="1"/>
</dbReference>
<dbReference type="Gene3D" id="2.120.10.70">
    <property type="entry name" value="Fucose-specific lectin"/>
    <property type="match status" value="1"/>
</dbReference>
<dbReference type="InterPro" id="IPR015943">
    <property type="entry name" value="WD40/YVTN_repeat-like_dom_sf"/>
</dbReference>
<dbReference type="InterPro" id="IPR012475">
    <property type="entry name" value="Fungal_lectin"/>
</dbReference>
<evidence type="ECO:0000313" key="8">
    <source>
        <dbReference type="EMBL" id="GIK03436.1"/>
    </source>
</evidence>
<evidence type="ECO:0000256" key="6">
    <source>
        <dbReference type="PROSITE-ProRule" id="PRU00221"/>
    </source>
</evidence>
<dbReference type="PROSITE" id="PS50294">
    <property type="entry name" value="WD_REPEATS_REGION"/>
    <property type="match status" value="1"/>
</dbReference>
<evidence type="ECO:0000313" key="9">
    <source>
        <dbReference type="Proteomes" id="UP000710440"/>
    </source>
</evidence>
<dbReference type="PANTHER" id="PTHR19879">
    <property type="entry name" value="TRANSCRIPTION INITIATION FACTOR TFIID"/>
    <property type="match status" value="1"/>
</dbReference>
<sequence>MATLATLDAVEFFVAGKRNLRVYYQFDDDNIIRESCFAQDFGWFVNGNGIVAKNAKRSSPITVTRWTMRVYYLDHAYNICEGNNHLTSPWTSQAIGNVADTEIGPGSQLAIARPDKDDELLRLFYQGKDATLREIRYDSSEQNWSVQDNPIISGAVTGTRLSAVSDKARQAVRLYYQDNDYRLREVYCDEDYRWHNSNETSLSKQMASDIQRPIGIPVSHGGDAEQEAKIKSDYQQPPQDPFSDNDGENIDWTEFKAVATDRQLPVAAVAISPDGKLLATAEQPPIYARIWDVQEGTERKRISRPVLPSWPLNGIAFTRDTEKVWVSCTNGAGGSGIWWWKWQSDEPGGGHSTAMAYYGVTISPDGKLLIIGNNLWRLASSPPDFPDFLGNFSDDQALAFSRDNSLVAAASGNTIRIWDAARLVPVKTLNGHSAQVTSAEFSPEGDSIVSGSWDHTVRLWDLAKESVRKVWDHQDKVGCVTISPNGKWVASGSRGDGKLKLWNVSLSKECAEFQGYGGSGRDIIFAPDSNLLAAVWKQPQGVRIWRLGS</sequence>
<dbReference type="Pfam" id="PF07938">
    <property type="entry name" value="Fungal_lectin"/>
    <property type="match status" value="1"/>
</dbReference>
<organism evidence="8 9">
    <name type="scientific">Aspergillus viridinutans</name>
    <dbReference type="NCBI Taxonomy" id="75553"/>
    <lineage>
        <taxon>Eukaryota</taxon>
        <taxon>Fungi</taxon>
        <taxon>Dikarya</taxon>
        <taxon>Ascomycota</taxon>
        <taxon>Pezizomycotina</taxon>
        <taxon>Eurotiomycetes</taxon>
        <taxon>Eurotiomycetidae</taxon>
        <taxon>Eurotiales</taxon>
        <taxon>Aspergillaceae</taxon>
        <taxon>Aspergillus</taxon>
        <taxon>Aspergillus subgen. Fumigati</taxon>
    </lineage>
</organism>
<gene>
    <name evidence="8" type="ORF">Aspvir_007505</name>
</gene>
<evidence type="ECO:0000256" key="3">
    <source>
        <dbReference type="ARBA" id="ARBA00022574"/>
    </source>
</evidence>
<evidence type="ECO:0000256" key="1">
    <source>
        <dbReference type="ARBA" id="ARBA00009042"/>
    </source>
</evidence>
<dbReference type="InterPro" id="IPR011047">
    <property type="entry name" value="Quinoprotein_ADH-like_sf"/>
</dbReference>
<evidence type="ECO:0000256" key="2">
    <source>
        <dbReference type="ARBA" id="ARBA00015560"/>
    </source>
</evidence>
<name>A0A9P3C152_ASPVI</name>
<dbReference type="InterPro" id="IPR001680">
    <property type="entry name" value="WD40_rpt"/>
</dbReference>
<dbReference type="InterPro" id="IPR020472">
    <property type="entry name" value="WD40_PAC1"/>
</dbReference>
<reference evidence="8 9" key="1">
    <citation type="submission" date="2021-02" db="EMBL/GenBank/DDBJ databases">
        <title>Pan-genome distribution and transcriptional activeness of fungal secondary metabolism genes in Aspergillus section Fumigati.</title>
        <authorList>
            <person name="Takahashi H."/>
            <person name="Umemura M."/>
            <person name="Ninomiya A."/>
            <person name="Kusuya Y."/>
            <person name="Urayama S."/>
            <person name="Shimizu M."/>
            <person name="Watanabe A."/>
            <person name="Kamei K."/>
            <person name="Yaguchi T."/>
            <person name="Hagiwara D."/>
        </authorList>
    </citation>
    <scope>NUCLEOTIDE SEQUENCE [LARGE SCALE GENOMIC DNA]</scope>
    <source>
        <strain evidence="8 9">IFM 47045</strain>
    </source>
</reference>
<keyword evidence="9" id="KW-1185">Reference proteome</keyword>
<dbReference type="InterPro" id="IPR019775">
    <property type="entry name" value="WD40_repeat_CS"/>
</dbReference>
<accession>A0A9P3C152</accession>
<feature type="compositionally biased region" description="Basic and acidic residues" evidence="7">
    <location>
        <begin position="222"/>
        <end position="232"/>
    </location>
</feature>
<dbReference type="OrthoDB" id="407298at2759"/>
<dbReference type="GO" id="GO:0030246">
    <property type="term" value="F:carbohydrate binding"/>
    <property type="evidence" value="ECO:0007669"/>
    <property type="project" value="UniProtKB-KW"/>
</dbReference>
<dbReference type="PRINTS" id="PR00320">
    <property type="entry name" value="GPROTEINBRPT"/>
</dbReference>
<comment type="caution">
    <text evidence="8">The sequence shown here is derived from an EMBL/GenBank/DDBJ whole genome shotgun (WGS) entry which is preliminary data.</text>
</comment>
<feature type="region of interest" description="Disordered" evidence="7">
    <location>
        <begin position="216"/>
        <end position="248"/>
    </location>
</feature>
<dbReference type="Gene3D" id="2.130.10.10">
    <property type="entry name" value="YVTN repeat-like/Quinoprotein amine dehydrogenase"/>
    <property type="match status" value="3"/>
</dbReference>
<dbReference type="CDD" id="cd00200">
    <property type="entry name" value="WD40"/>
    <property type="match status" value="1"/>
</dbReference>
<keyword evidence="3 6" id="KW-0853">WD repeat</keyword>
<proteinExistence type="inferred from homology"/>
<evidence type="ECO:0000256" key="4">
    <source>
        <dbReference type="ARBA" id="ARBA00022734"/>
    </source>
</evidence>
<feature type="repeat" description="WD" evidence="6">
    <location>
        <begin position="429"/>
        <end position="470"/>
    </location>
</feature>
<evidence type="ECO:0000256" key="5">
    <source>
        <dbReference type="ARBA" id="ARBA00022737"/>
    </source>
</evidence>
<dbReference type="RefSeq" id="XP_043126622.1">
    <property type="nucleotide sequence ID" value="XM_043270687.1"/>
</dbReference>
<dbReference type="GeneID" id="66935487"/>
<dbReference type="PROSITE" id="PS00678">
    <property type="entry name" value="WD_REPEATS_1"/>
    <property type="match status" value="1"/>
</dbReference>
<dbReference type="PANTHER" id="PTHR19879:SF9">
    <property type="entry name" value="TRANSCRIPTION INITIATION FACTOR TFIID SUBUNIT 5"/>
    <property type="match status" value="1"/>
</dbReference>
<keyword evidence="4" id="KW-0430">Lectin</keyword>